<reference evidence="1 2" key="1">
    <citation type="journal article" date="2019" name="Int. J. Syst. Evol. Microbiol.">
        <title>The Global Catalogue of Microorganisms (GCM) 10K type strain sequencing project: providing services to taxonomists for standard genome sequencing and annotation.</title>
        <authorList>
            <consortium name="The Broad Institute Genomics Platform"/>
            <consortium name="The Broad Institute Genome Sequencing Center for Infectious Disease"/>
            <person name="Wu L."/>
            <person name="Ma J."/>
        </authorList>
    </citation>
    <scope>NUCLEOTIDE SEQUENCE [LARGE SCALE GENOMIC DNA]</scope>
    <source>
        <strain evidence="1 2">JCM 11136</strain>
    </source>
</reference>
<dbReference type="EMBL" id="BAAAHQ010000024">
    <property type="protein sequence ID" value="GAA0938729.1"/>
    <property type="molecule type" value="Genomic_DNA"/>
</dbReference>
<gene>
    <name evidence="1" type="ORF">GCM10009560_48870</name>
</gene>
<protein>
    <submittedName>
        <fullName evidence="1">Uncharacterized protein</fullName>
    </submittedName>
</protein>
<dbReference type="Proteomes" id="UP001501578">
    <property type="component" value="Unassembled WGS sequence"/>
</dbReference>
<keyword evidence="2" id="KW-1185">Reference proteome</keyword>
<comment type="caution">
    <text evidence="1">The sequence shown here is derived from an EMBL/GenBank/DDBJ whole genome shotgun (WGS) entry which is preliminary data.</text>
</comment>
<evidence type="ECO:0000313" key="2">
    <source>
        <dbReference type="Proteomes" id="UP001501578"/>
    </source>
</evidence>
<organism evidence="1 2">
    <name type="scientific">Nonomuraea longicatena</name>
    <dbReference type="NCBI Taxonomy" id="83682"/>
    <lineage>
        <taxon>Bacteria</taxon>
        <taxon>Bacillati</taxon>
        <taxon>Actinomycetota</taxon>
        <taxon>Actinomycetes</taxon>
        <taxon>Streptosporangiales</taxon>
        <taxon>Streptosporangiaceae</taxon>
        <taxon>Nonomuraea</taxon>
    </lineage>
</organism>
<name>A0ABN1Q7K9_9ACTN</name>
<evidence type="ECO:0000313" key="1">
    <source>
        <dbReference type="EMBL" id="GAA0938729.1"/>
    </source>
</evidence>
<accession>A0ABN1Q7K9</accession>
<proteinExistence type="predicted"/>
<sequence>MPDGEVLEIREGTRLSFVLPRVAPDPHEFESELTAWCGSGTGKTSLVAHLVATILKASAYYPPREAVLFALTSHDSGKTWALPSTWRTCDSCVGGRDLEASLADFQRSRRFLPLHRNPLLTTCHDLLYEREPLSPFDPVPQVDCLFEDGPPPFSSCAAHPCALSPILLVRKVHPDHQEMLVQLLNRVIRIIRLVRKLMATHLRRLSHVPTFGLLMMAAMLRYGHRHDSDDDLHSPLRRCMITAGGATSI</sequence>